<evidence type="ECO:0000313" key="2">
    <source>
        <dbReference type="EMBL" id="MBB5515864.1"/>
    </source>
</evidence>
<feature type="domain" description="YdhG-like" evidence="1">
    <location>
        <begin position="16"/>
        <end position="119"/>
    </location>
</feature>
<proteinExistence type="predicted"/>
<dbReference type="Proteomes" id="UP000553766">
    <property type="component" value="Unassembled WGS sequence"/>
</dbReference>
<reference evidence="2 3" key="1">
    <citation type="submission" date="2020-08" db="EMBL/GenBank/DDBJ databases">
        <title>Genomic Encyclopedia of Type Strains, Phase IV (KMG-IV): sequencing the most valuable type-strain genomes for metagenomic binning, comparative biology and taxonomic classification.</title>
        <authorList>
            <person name="Goeker M."/>
        </authorList>
    </citation>
    <scope>NUCLEOTIDE SEQUENCE [LARGE SCALE GENOMIC DNA]</scope>
    <source>
        <strain evidence="2 3">DSM 103377</strain>
    </source>
</reference>
<organism evidence="2 3">
    <name type="scientific">Rubricella aquisinus</name>
    <dbReference type="NCBI Taxonomy" id="2028108"/>
    <lineage>
        <taxon>Bacteria</taxon>
        <taxon>Pseudomonadati</taxon>
        <taxon>Pseudomonadota</taxon>
        <taxon>Alphaproteobacteria</taxon>
        <taxon>Rhodobacterales</taxon>
        <taxon>Paracoccaceae</taxon>
        <taxon>Rubricella</taxon>
    </lineage>
</organism>
<evidence type="ECO:0000313" key="3">
    <source>
        <dbReference type="Proteomes" id="UP000553766"/>
    </source>
</evidence>
<dbReference type="RefSeq" id="WP_184010937.1">
    <property type="nucleotide sequence ID" value="NZ_JACIJS010000005.1"/>
</dbReference>
<dbReference type="AlphaFoldDB" id="A0A840WZI4"/>
<dbReference type="SUPFAM" id="SSF159888">
    <property type="entry name" value="YdhG-like"/>
    <property type="match status" value="1"/>
</dbReference>
<keyword evidence="3" id="KW-1185">Reference proteome</keyword>
<accession>A0A840WZI4</accession>
<dbReference type="InterPro" id="IPR014922">
    <property type="entry name" value="YdhG-like"/>
</dbReference>
<evidence type="ECO:0000259" key="1">
    <source>
        <dbReference type="Pfam" id="PF08818"/>
    </source>
</evidence>
<dbReference type="Pfam" id="PF08818">
    <property type="entry name" value="DUF1801"/>
    <property type="match status" value="1"/>
</dbReference>
<dbReference type="EMBL" id="JACIJS010000005">
    <property type="protein sequence ID" value="MBB5515864.1"/>
    <property type="molecule type" value="Genomic_DNA"/>
</dbReference>
<name>A0A840WZI4_9RHOB</name>
<dbReference type="Gene3D" id="3.90.1150.200">
    <property type="match status" value="1"/>
</dbReference>
<gene>
    <name evidence="2" type="ORF">FHS89_001884</name>
</gene>
<sequence length="123" mass="13248">MTGVAAYIAAQPSETRARLSQLRALIHEVAQGDPRIGPLSESLKWGQPSFAAATGTPLRLEARDGGGIALLTHCQTSVISEMREALGTNVRFEGNRAMLLDASAPVPQDALRLMIHRALTYRL</sequence>
<comment type="caution">
    <text evidence="2">The sequence shown here is derived from an EMBL/GenBank/DDBJ whole genome shotgun (WGS) entry which is preliminary data.</text>
</comment>
<protein>
    <recommendedName>
        <fullName evidence="1">YdhG-like domain-containing protein</fullName>
    </recommendedName>
</protein>